<dbReference type="InterPro" id="IPR026444">
    <property type="entry name" value="Secre_tail"/>
</dbReference>
<accession>A0ABU1K1G3</accession>
<feature type="chain" id="PRO_5045960339" description="LTD domain-containing protein" evidence="2">
    <location>
        <begin position="20"/>
        <end position="566"/>
    </location>
</feature>
<dbReference type="PANTHER" id="PTHR37397">
    <property type="entry name" value="SI:CH211-183D21.1"/>
    <property type="match status" value="1"/>
</dbReference>
<keyword evidence="5" id="KW-1185">Reference proteome</keyword>
<dbReference type="Pfam" id="PF18942">
    <property type="entry name" value="DUF5689"/>
    <property type="match status" value="1"/>
</dbReference>
<gene>
    <name evidence="4" type="ORF">GGR31_000066</name>
</gene>
<dbReference type="InterPro" id="IPR043744">
    <property type="entry name" value="DUF5689"/>
</dbReference>
<protein>
    <recommendedName>
        <fullName evidence="3">LTD domain-containing protein</fullName>
    </recommendedName>
</protein>
<feature type="signal peptide" evidence="2">
    <location>
        <begin position="1"/>
        <end position="19"/>
    </location>
</feature>
<dbReference type="PROSITE" id="PS51841">
    <property type="entry name" value="LTD"/>
    <property type="match status" value="1"/>
</dbReference>
<organism evidence="4 5">
    <name type="scientific">Mesonia maritima</name>
    <dbReference type="NCBI Taxonomy" id="1793873"/>
    <lineage>
        <taxon>Bacteria</taxon>
        <taxon>Pseudomonadati</taxon>
        <taxon>Bacteroidota</taxon>
        <taxon>Flavobacteriia</taxon>
        <taxon>Flavobacteriales</taxon>
        <taxon>Flavobacteriaceae</taxon>
        <taxon>Mesonia</taxon>
    </lineage>
</organism>
<evidence type="ECO:0000313" key="4">
    <source>
        <dbReference type="EMBL" id="MDR6299450.1"/>
    </source>
</evidence>
<evidence type="ECO:0000259" key="3">
    <source>
        <dbReference type="PROSITE" id="PS51841"/>
    </source>
</evidence>
<keyword evidence="1 2" id="KW-0732">Signal</keyword>
<name>A0ABU1K1G3_9FLAO</name>
<dbReference type="Pfam" id="PF18962">
    <property type="entry name" value="Por_Secre_tail"/>
    <property type="match status" value="1"/>
</dbReference>
<dbReference type="InterPro" id="IPR001322">
    <property type="entry name" value="Lamin_tail_dom"/>
</dbReference>
<comment type="caution">
    <text evidence="4">The sequence shown here is derived from an EMBL/GenBank/DDBJ whole genome shotgun (WGS) entry which is preliminary data.</text>
</comment>
<evidence type="ECO:0000256" key="2">
    <source>
        <dbReference type="SAM" id="SignalP"/>
    </source>
</evidence>
<dbReference type="Proteomes" id="UP001257659">
    <property type="component" value="Unassembled WGS sequence"/>
</dbReference>
<proteinExistence type="predicted"/>
<sequence>MKKITFSILICLISTLSFGQVVINELDSDQTGTDNAEFIELKTTNPNTSLDGYVVVLYNGSSDESYAAYDLDGYTTDSNGLFILGNGTIANPDISLGTLQNGADAVAIYSGDDTDFPNDTPVTSTNLIDALVYGTSDSDDTELLTGLNQTVQYDENINGNKDTESIQRGTGGTFCVGNPTPDAMNINCSTVCPLNITIDNVICESISSGTDTYSVTASFTGGGTETYSYTFSAGNLDMVNSNDPSTDTSGQIIITGIPEGTDLDYTITSTTCNISDNITSPSCQPAVQVSDISELRLGTVGNTYTLTGEAVITFQRETRNQKYIEDNSAAILIDDDAGIITTTYNVGDGITGITGELSEYNGVLQFVPESDPGATTSTGNTITPQIITLADFNNNPNDYESEVITFQNITIADITDGNGTFQGGESYDISNGSETSILRTNFFDADYIGNQIPTGTINLVGLGAEFNGTAQIYPRNSNDIDANLAVENATISEFSLYPNPTSTGTVQIKTAKNTEAEVAIFNILGQKVLAQKLTSNAVNVSTLQSGVYLVKVIQDGKATTKKLIIE</sequence>
<dbReference type="PANTHER" id="PTHR37397:SF1">
    <property type="entry name" value="LTD DOMAIN-CONTAINING PROTEIN"/>
    <property type="match status" value="1"/>
</dbReference>
<dbReference type="RefSeq" id="WP_309726151.1">
    <property type="nucleotide sequence ID" value="NZ_JAVDQA010000001.1"/>
</dbReference>
<evidence type="ECO:0000313" key="5">
    <source>
        <dbReference type="Proteomes" id="UP001257659"/>
    </source>
</evidence>
<dbReference type="EMBL" id="JAVDQA010000001">
    <property type="protein sequence ID" value="MDR6299450.1"/>
    <property type="molecule type" value="Genomic_DNA"/>
</dbReference>
<feature type="domain" description="LTD" evidence="3">
    <location>
        <begin position="14"/>
        <end position="135"/>
    </location>
</feature>
<evidence type="ECO:0000256" key="1">
    <source>
        <dbReference type="ARBA" id="ARBA00022729"/>
    </source>
</evidence>
<dbReference type="NCBIfam" id="TIGR04183">
    <property type="entry name" value="Por_Secre_tail"/>
    <property type="match status" value="1"/>
</dbReference>
<reference evidence="4 5" key="1">
    <citation type="submission" date="2023-07" db="EMBL/GenBank/DDBJ databases">
        <title>Genomic Encyclopedia of Type Strains, Phase IV (KMG-IV): sequencing the most valuable type-strain genomes for metagenomic binning, comparative biology and taxonomic classification.</title>
        <authorList>
            <person name="Goeker M."/>
        </authorList>
    </citation>
    <scope>NUCLEOTIDE SEQUENCE [LARGE SCALE GENOMIC DNA]</scope>
    <source>
        <strain evidence="4 5">DSM 102814</strain>
    </source>
</reference>